<sequence>MYSNYQKEPDYAAALGLFSHLSAEELKELLNDDSKFDDMMKDIKQIKDLEAEKEMIMASNRSLAEFNLTKEPQLAEGKERLHELSETGAALCHSIEGKVSKIKQHSGDLTLETTLALLQTAAAESEEESDAIAEKFLDGELDLESFLEQFTARRKKMHLRRVKADKMAEILTRQRNMPHQNSIPAAQGFTHHTAPSQLPLPPVVGQTPYSVPYPIAGMYMPMPGHGPNVF</sequence>
<dbReference type="InterPro" id="IPR029012">
    <property type="entry name" value="Helix_hairpin_bin_sf"/>
</dbReference>
<evidence type="ECO:0000313" key="10">
    <source>
        <dbReference type="Proteomes" id="UP001148838"/>
    </source>
</evidence>
<dbReference type="PANTHER" id="PTHR13678">
    <property type="entry name" value="VACUOLAR PROTEIN SORTING-ASSOCIATED PROTEIN 37"/>
    <property type="match status" value="1"/>
</dbReference>
<accession>A0ABQ8RY15</accession>
<dbReference type="Proteomes" id="UP001148838">
    <property type="component" value="Unassembled WGS sequence"/>
</dbReference>
<keyword evidence="4" id="KW-0967">Endosome</keyword>
<evidence type="ECO:0000256" key="1">
    <source>
        <dbReference type="ARBA" id="ARBA00004633"/>
    </source>
</evidence>
<comment type="similarity">
    <text evidence="2">Belongs to the VPS37 family.</text>
</comment>
<dbReference type="PANTHER" id="PTHR13678:SF27">
    <property type="entry name" value="LD45836P"/>
    <property type="match status" value="1"/>
</dbReference>
<reference evidence="9 10" key="1">
    <citation type="journal article" date="2022" name="Allergy">
        <title>Genome assembly and annotation of Periplaneta americana reveal a comprehensive cockroach allergen profile.</title>
        <authorList>
            <person name="Wang L."/>
            <person name="Xiong Q."/>
            <person name="Saelim N."/>
            <person name="Wang L."/>
            <person name="Nong W."/>
            <person name="Wan A.T."/>
            <person name="Shi M."/>
            <person name="Liu X."/>
            <person name="Cao Q."/>
            <person name="Hui J.H.L."/>
            <person name="Sookrung N."/>
            <person name="Leung T.F."/>
            <person name="Tungtrongchitr A."/>
            <person name="Tsui S.K.W."/>
        </authorList>
    </citation>
    <scope>NUCLEOTIDE SEQUENCE [LARGE SCALE GENOMIC DNA]</scope>
    <source>
        <strain evidence="9">PWHHKU_190912</strain>
    </source>
</reference>
<evidence type="ECO:0000256" key="7">
    <source>
        <dbReference type="PROSITE-ProRule" id="PRU00646"/>
    </source>
</evidence>
<protein>
    <recommendedName>
        <fullName evidence="8">VPS37 C-terminal domain-containing protein</fullName>
    </recommendedName>
</protein>
<organism evidence="9 10">
    <name type="scientific">Periplaneta americana</name>
    <name type="common">American cockroach</name>
    <name type="synonym">Blatta americana</name>
    <dbReference type="NCBI Taxonomy" id="6978"/>
    <lineage>
        <taxon>Eukaryota</taxon>
        <taxon>Metazoa</taxon>
        <taxon>Ecdysozoa</taxon>
        <taxon>Arthropoda</taxon>
        <taxon>Hexapoda</taxon>
        <taxon>Insecta</taxon>
        <taxon>Pterygota</taxon>
        <taxon>Neoptera</taxon>
        <taxon>Polyneoptera</taxon>
        <taxon>Dictyoptera</taxon>
        <taxon>Blattodea</taxon>
        <taxon>Blattoidea</taxon>
        <taxon>Blattidae</taxon>
        <taxon>Blattinae</taxon>
        <taxon>Periplaneta</taxon>
    </lineage>
</organism>
<comment type="function">
    <text evidence="6">Component of the ESCRT-I complex, a regulator of vesicular trafficking process. Required for the sorting of endocytic ubiquitinated cargos into multivesicular bodies. May be involved in cell growth and differentiation.</text>
</comment>
<name>A0ABQ8RY15_PERAM</name>
<evidence type="ECO:0000313" key="9">
    <source>
        <dbReference type="EMBL" id="KAJ4426621.1"/>
    </source>
</evidence>
<gene>
    <name evidence="9" type="ORF">ANN_26419</name>
</gene>
<evidence type="ECO:0000256" key="4">
    <source>
        <dbReference type="ARBA" id="ARBA00022753"/>
    </source>
</evidence>
<dbReference type="SUPFAM" id="SSF140111">
    <property type="entry name" value="Endosomal sorting complex assembly domain"/>
    <property type="match status" value="1"/>
</dbReference>
<dbReference type="InterPro" id="IPR009851">
    <property type="entry name" value="Mod_r"/>
</dbReference>
<dbReference type="Gene3D" id="1.10.287.660">
    <property type="entry name" value="Helix hairpin bin"/>
    <property type="match status" value="1"/>
</dbReference>
<dbReference type="PROSITE" id="PS51314">
    <property type="entry name" value="VPS37_C"/>
    <property type="match status" value="1"/>
</dbReference>
<keyword evidence="5 7" id="KW-0653">Protein transport</keyword>
<evidence type="ECO:0000256" key="2">
    <source>
        <dbReference type="ARBA" id="ARBA00007617"/>
    </source>
</evidence>
<dbReference type="InterPro" id="IPR037202">
    <property type="entry name" value="ESCRT_assembly_dom"/>
</dbReference>
<evidence type="ECO:0000256" key="6">
    <source>
        <dbReference type="ARBA" id="ARBA00025010"/>
    </source>
</evidence>
<dbReference type="EMBL" id="JAJSOF020000039">
    <property type="protein sequence ID" value="KAJ4426621.1"/>
    <property type="molecule type" value="Genomic_DNA"/>
</dbReference>
<comment type="subcellular location">
    <subcellularLocation>
        <location evidence="1">Late endosome membrane</location>
        <topology evidence="1">Peripheral membrane protein</topology>
    </subcellularLocation>
</comment>
<keyword evidence="3 7" id="KW-0813">Transport</keyword>
<evidence type="ECO:0000256" key="5">
    <source>
        <dbReference type="ARBA" id="ARBA00022927"/>
    </source>
</evidence>
<dbReference type="Pfam" id="PF07200">
    <property type="entry name" value="Mod_r"/>
    <property type="match status" value="1"/>
</dbReference>
<comment type="caution">
    <text evidence="9">The sequence shown here is derived from an EMBL/GenBank/DDBJ whole genome shotgun (WGS) entry which is preliminary data.</text>
</comment>
<proteinExistence type="inferred from homology"/>
<evidence type="ECO:0000259" key="8">
    <source>
        <dbReference type="PROSITE" id="PS51314"/>
    </source>
</evidence>
<feature type="domain" description="VPS37 C-terminal" evidence="8">
    <location>
        <begin position="92"/>
        <end position="181"/>
    </location>
</feature>
<evidence type="ECO:0000256" key="3">
    <source>
        <dbReference type="ARBA" id="ARBA00022448"/>
    </source>
</evidence>
<keyword evidence="10" id="KW-1185">Reference proteome</keyword>